<evidence type="ECO:0000259" key="4">
    <source>
        <dbReference type="Pfam" id="PF08545"/>
    </source>
</evidence>
<dbReference type="InterPro" id="IPR013747">
    <property type="entry name" value="ACP_syn_III_C"/>
</dbReference>
<keyword evidence="6" id="KW-1185">Reference proteome</keyword>
<dbReference type="AlphaFoldDB" id="A0A918CEN2"/>
<dbReference type="GO" id="GO:0006633">
    <property type="term" value="P:fatty acid biosynthetic process"/>
    <property type="evidence" value="ECO:0007669"/>
    <property type="project" value="InterPro"/>
</dbReference>
<proteinExistence type="predicted"/>
<evidence type="ECO:0000256" key="2">
    <source>
        <dbReference type="ARBA" id="ARBA00023315"/>
    </source>
</evidence>
<dbReference type="CDD" id="cd00830">
    <property type="entry name" value="KAS_III"/>
    <property type="match status" value="1"/>
</dbReference>
<name>A0A918CEN2_9DEIO</name>
<dbReference type="GO" id="GO:0004315">
    <property type="term" value="F:3-oxoacyl-[acyl-carrier-protein] synthase activity"/>
    <property type="evidence" value="ECO:0007669"/>
    <property type="project" value="InterPro"/>
</dbReference>
<dbReference type="GO" id="GO:0044550">
    <property type="term" value="P:secondary metabolite biosynthetic process"/>
    <property type="evidence" value="ECO:0007669"/>
    <property type="project" value="TreeGrafter"/>
</dbReference>
<dbReference type="Gene3D" id="3.40.47.10">
    <property type="match status" value="1"/>
</dbReference>
<dbReference type="PANTHER" id="PTHR34069:SF2">
    <property type="entry name" value="BETA-KETOACYL-[ACYL-CARRIER-PROTEIN] SYNTHASE III"/>
    <property type="match status" value="1"/>
</dbReference>
<comment type="caution">
    <text evidence="5">The sequence shown here is derived from an EMBL/GenBank/DDBJ whole genome shotgun (WGS) entry which is preliminary data.</text>
</comment>
<reference evidence="5" key="2">
    <citation type="submission" date="2020-09" db="EMBL/GenBank/DDBJ databases">
        <authorList>
            <person name="Sun Q."/>
            <person name="Ohkuma M."/>
        </authorList>
    </citation>
    <scope>NUCLEOTIDE SEQUENCE</scope>
    <source>
        <strain evidence="5">JCM 31311</strain>
    </source>
</reference>
<feature type="domain" description="Beta-ketoacyl-[acyl-carrier-protein] synthase III C-terminal" evidence="3">
    <location>
        <begin position="250"/>
        <end position="337"/>
    </location>
</feature>
<sequence length="338" mass="36163">MTAFSSSIQAVAVHLPSRTETNAQLHAQMPEWNVLEAAKHTGVEVRHLSAPDETALDLAEQACLKLLAEHPGLPETLDLLLFCTQTPDQRLPGNACLLHGRLNLPSRVGALDINLACSGFTYSLIVANGLIESGAVQRVLIVTADTYTKLISPEDRSTRLLFSDGAAATLLTRSYGSSRFLGSAWGTDGSLSAAFCVPGGAARLPTPPEPLEAVQDGPNRRTRDQIAMNGKTMLQFTYSMVPPHLRALVAAHGLTLDDVQHFLFHQASGMVLGGLQARLKLDETRLHRNLAATGNTVSASIPILLHDTLKAGHIRRGETLLLSGFGAGLSWASVLLSY</sequence>
<dbReference type="SUPFAM" id="SSF53901">
    <property type="entry name" value="Thiolase-like"/>
    <property type="match status" value="1"/>
</dbReference>
<dbReference type="EMBL" id="BMQL01000025">
    <property type="protein sequence ID" value="GGR20648.1"/>
    <property type="molecule type" value="Genomic_DNA"/>
</dbReference>
<dbReference type="InterPro" id="IPR013751">
    <property type="entry name" value="ACP_syn_III_N"/>
</dbReference>
<feature type="domain" description="Beta-ketoacyl-[acyl-carrier-protein] synthase III N-terminal" evidence="4">
    <location>
        <begin position="111"/>
        <end position="189"/>
    </location>
</feature>
<reference evidence="5" key="1">
    <citation type="journal article" date="2014" name="Int. J. Syst. Evol. Microbiol.">
        <title>Complete genome sequence of Corynebacterium casei LMG S-19264T (=DSM 44701T), isolated from a smear-ripened cheese.</title>
        <authorList>
            <consortium name="US DOE Joint Genome Institute (JGI-PGF)"/>
            <person name="Walter F."/>
            <person name="Albersmeier A."/>
            <person name="Kalinowski J."/>
            <person name="Ruckert C."/>
        </authorList>
    </citation>
    <scope>NUCLEOTIDE SEQUENCE</scope>
    <source>
        <strain evidence="5">JCM 31311</strain>
    </source>
</reference>
<evidence type="ECO:0000256" key="1">
    <source>
        <dbReference type="ARBA" id="ARBA00022679"/>
    </source>
</evidence>
<dbReference type="Pfam" id="PF08541">
    <property type="entry name" value="ACP_syn_III_C"/>
    <property type="match status" value="1"/>
</dbReference>
<dbReference type="Pfam" id="PF08545">
    <property type="entry name" value="ACP_syn_III"/>
    <property type="match status" value="1"/>
</dbReference>
<accession>A0A918CEN2</accession>
<dbReference type="RefSeq" id="WP_189091919.1">
    <property type="nucleotide sequence ID" value="NZ_BMQL01000025.1"/>
</dbReference>
<evidence type="ECO:0000313" key="6">
    <source>
        <dbReference type="Proteomes" id="UP000603865"/>
    </source>
</evidence>
<protein>
    <submittedName>
        <fullName evidence="5">3-oxoacyl-ACP synthase</fullName>
    </submittedName>
</protein>
<keyword evidence="1" id="KW-0808">Transferase</keyword>
<evidence type="ECO:0000259" key="3">
    <source>
        <dbReference type="Pfam" id="PF08541"/>
    </source>
</evidence>
<dbReference type="PANTHER" id="PTHR34069">
    <property type="entry name" value="3-OXOACYL-[ACYL-CARRIER-PROTEIN] SYNTHASE 3"/>
    <property type="match status" value="1"/>
</dbReference>
<dbReference type="InterPro" id="IPR016039">
    <property type="entry name" value="Thiolase-like"/>
</dbReference>
<keyword evidence="2" id="KW-0012">Acyltransferase</keyword>
<evidence type="ECO:0000313" key="5">
    <source>
        <dbReference type="EMBL" id="GGR20648.1"/>
    </source>
</evidence>
<organism evidence="5 6">
    <name type="scientific">Deinococcus ruber</name>
    <dbReference type="NCBI Taxonomy" id="1848197"/>
    <lineage>
        <taxon>Bacteria</taxon>
        <taxon>Thermotogati</taxon>
        <taxon>Deinococcota</taxon>
        <taxon>Deinococci</taxon>
        <taxon>Deinococcales</taxon>
        <taxon>Deinococcaceae</taxon>
        <taxon>Deinococcus</taxon>
    </lineage>
</organism>
<gene>
    <name evidence="5" type="primary">fabH</name>
    <name evidence="5" type="ORF">GCM10008957_36260</name>
</gene>
<dbReference type="Proteomes" id="UP000603865">
    <property type="component" value="Unassembled WGS sequence"/>
</dbReference>